<proteinExistence type="predicted"/>
<accession>A0A4C1TC27</accession>
<organism evidence="2 3">
    <name type="scientific">Eumeta variegata</name>
    <name type="common">Bagworm moth</name>
    <name type="synonym">Eumeta japonica</name>
    <dbReference type="NCBI Taxonomy" id="151549"/>
    <lineage>
        <taxon>Eukaryota</taxon>
        <taxon>Metazoa</taxon>
        <taxon>Ecdysozoa</taxon>
        <taxon>Arthropoda</taxon>
        <taxon>Hexapoda</taxon>
        <taxon>Insecta</taxon>
        <taxon>Pterygota</taxon>
        <taxon>Neoptera</taxon>
        <taxon>Endopterygota</taxon>
        <taxon>Lepidoptera</taxon>
        <taxon>Glossata</taxon>
        <taxon>Ditrysia</taxon>
        <taxon>Tineoidea</taxon>
        <taxon>Psychidae</taxon>
        <taxon>Oiketicinae</taxon>
        <taxon>Eumeta</taxon>
    </lineage>
</organism>
<dbReference type="AlphaFoldDB" id="A0A4C1TC27"/>
<feature type="region of interest" description="Disordered" evidence="1">
    <location>
        <begin position="44"/>
        <end position="87"/>
    </location>
</feature>
<name>A0A4C1TC27_EUMVA</name>
<evidence type="ECO:0000313" key="2">
    <source>
        <dbReference type="EMBL" id="GBP12083.1"/>
    </source>
</evidence>
<keyword evidence="3" id="KW-1185">Reference proteome</keyword>
<dbReference type="Proteomes" id="UP000299102">
    <property type="component" value="Unassembled WGS sequence"/>
</dbReference>
<dbReference type="EMBL" id="BGZK01005009">
    <property type="protein sequence ID" value="GBP12083.1"/>
    <property type="molecule type" value="Genomic_DNA"/>
</dbReference>
<evidence type="ECO:0000256" key="1">
    <source>
        <dbReference type="SAM" id="MobiDB-lite"/>
    </source>
</evidence>
<reference evidence="2 3" key="1">
    <citation type="journal article" date="2019" name="Commun. Biol.">
        <title>The bagworm genome reveals a unique fibroin gene that provides high tensile strength.</title>
        <authorList>
            <person name="Kono N."/>
            <person name="Nakamura H."/>
            <person name="Ohtoshi R."/>
            <person name="Tomita M."/>
            <person name="Numata K."/>
            <person name="Arakawa K."/>
        </authorList>
    </citation>
    <scope>NUCLEOTIDE SEQUENCE [LARGE SCALE GENOMIC DNA]</scope>
</reference>
<comment type="caution">
    <text evidence="2">The sequence shown here is derived from an EMBL/GenBank/DDBJ whole genome shotgun (WGS) entry which is preliminary data.</text>
</comment>
<feature type="compositionally biased region" description="Acidic residues" evidence="1">
    <location>
        <begin position="53"/>
        <end position="81"/>
    </location>
</feature>
<sequence>MYTHVMHATCQKGNHHKLRLCEMQEILKLQTCFVFVPIPMRKKQEFDGRDSDSESDLDDESDPFEPTDDSDEMEIIDIAEEAEVRMP</sequence>
<gene>
    <name evidence="2" type="ORF">EVAR_73338_1</name>
</gene>
<protein>
    <submittedName>
        <fullName evidence="2">Uncharacterized protein</fullName>
    </submittedName>
</protein>
<evidence type="ECO:0000313" key="3">
    <source>
        <dbReference type="Proteomes" id="UP000299102"/>
    </source>
</evidence>